<feature type="transmembrane region" description="Helical" evidence="1">
    <location>
        <begin position="116"/>
        <end position="133"/>
    </location>
</feature>
<reference evidence="2 3" key="1">
    <citation type="submission" date="2020-11" db="EMBL/GenBank/DDBJ databases">
        <authorList>
            <person name="Peeters C."/>
        </authorList>
    </citation>
    <scope>NUCLEOTIDE SEQUENCE [LARGE SCALE GENOMIC DNA]</scope>
    <source>
        <strain evidence="2 3">LMG 8286</strain>
    </source>
</reference>
<protein>
    <submittedName>
        <fullName evidence="2">Uncharacterized protein</fullName>
    </submittedName>
</protein>
<dbReference type="EMBL" id="CAJHOE010000004">
    <property type="protein sequence ID" value="CAD7288651.1"/>
    <property type="molecule type" value="Genomic_DNA"/>
</dbReference>
<dbReference type="Proteomes" id="UP000789359">
    <property type="component" value="Unassembled WGS sequence"/>
</dbReference>
<evidence type="ECO:0000256" key="1">
    <source>
        <dbReference type="SAM" id="Phobius"/>
    </source>
</evidence>
<name>A0ABN7K808_9BACT</name>
<feature type="transmembrane region" description="Helical" evidence="1">
    <location>
        <begin position="78"/>
        <end position="96"/>
    </location>
</feature>
<gene>
    <name evidence="2" type="ORF">LMG8286_01424</name>
</gene>
<keyword evidence="1" id="KW-1133">Transmembrane helix</keyword>
<accession>A0ABN7K808</accession>
<keyword evidence="3" id="KW-1185">Reference proteome</keyword>
<sequence>MNESLVSLFTYTLPYHKGFMHGILLLLLVWLGLTFFGVQNKTYALRIRYFLPIYHSFLAGIIFTGFLLLSVFNFVPSLHVVSMILCSVALIGLSAVSFKRLKRCIPSQNFTDYRNFALKSIVISILLVLVVGFV</sequence>
<keyword evidence="1" id="KW-0472">Membrane</keyword>
<evidence type="ECO:0000313" key="2">
    <source>
        <dbReference type="EMBL" id="CAD7288651.1"/>
    </source>
</evidence>
<keyword evidence="1" id="KW-0812">Transmembrane</keyword>
<feature type="transmembrane region" description="Helical" evidence="1">
    <location>
        <begin position="50"/>
        <end position="72"/>
    </location>
</feature>
<organism evidence="2 3">
    <name type="scientific">Campylobacter suis</name>
    <dbReference type="NCBI Taxonomy" id="2790657"/>
    <lineage>
        <taxon>Bacteria</taxon>
        <taxon>Pseudomonadati</taxon>
        <taxon>Campylobacterota</taxon>
        <taxon>Epsilonproteobacteria</taxon>
        <taxon>Campylobacterales</taxon>
        <taxon>Campylobacteraceae</taxon>
        <taxon>Campylobacter</taxon>
    </lineage>
</organism>
<feature type="transmembrane region" description="Helical" evidence="1">
    <location>
        <begin position="20"/>
        <end position="38"/>
    </location>
</feature>
<dbReference type="RefSeq" id="WP_230057169.1">
    <property type="nucleotide sequence ID" value="NZ_CAJHOE010000004.1"/>
</dbReference>
<proteinExistence type="predicted"/>
<evidence type="ECO:0000313" key="3">
    <source>
        <dbReference type="Proteomes" id="UP000789359"/>
    </source>
</evidence>
<comment type="caution">
    <text evidence="2">The sequence shown here is derived from an EMBL/GenBank/DDBJ whole genome shotgun (WGS) entry which is preliminary data.</text>
</comment>